<comment type="caution">
    <text evidence="1">The sequence shown here is derived from an EMBL/GenBank/DDBJ whole genome shotgun (WGS) entry which is preliminary data.</text>
</comment>
<feature type="non-terminal residue" evidence="1">
    <location>
        <position position="338"/>
    </location>
</feature>
<name>A0ABN9RJE6_9DINO</name>
<reference evidence="1" key="1">
    <citation type="submission" date="2023-10" db="EMBL/GenBank/DDBJ databases">
        <authorList>
            <person name="Chen Y."/>
            <person name="Shah S."/>
            <person name="Dougan E. K."/>
            <person name="Thang M."/>
            <person name="Chan C."/>
        </authorList>
    </citation>
    <scope>NUCLEOTIDE SEQUENCE [LARGE SCALE GENOMIC DNA]</scope>
</reference>
<gene>
    <name evidence="1" type="ORF">PCOR1329_LOCUS21266</name>
</gene>
<keyword evidence="2" id="KW-1185">Reference proteome</keyword>
<protein>
    <submittedName>
        <fullName evidence="1">Uncharacterized protein</fullName>
    </submittedName>
</protein>
<evidence type="ECO:0000313" key="2">
    <source>
        <dbReference type="Proteomes" id="UP001189429"/>
    </source>
</evidence>
<dbReference type="Proteomes" id="UP001189429">
    <property type="component" value="Unassembled WGS sequence"/>
</dbReference>
<evidence type="ECO:0000313" key="1">
    <source>
        <dbReference type="EMBL" id="CAK0819234.1"/>
    </source>
</evidence>
<proteinExistence type="predicted"/>
<accession>A0ABN9RJE6</accession>
<organism evidence="1 2">
    <name type="scientific">Prorocentrum cordatum</name>
    <dbReference type="NCBI Taxonomy" id="2364126"/>
    <lineage>
        <taxon>Eukaryota</taxon>
        <taxon>Sar</taxon>
        <taxon>Alveolata</taxon>
        <taxon>Dinophyceae</taxon>
        <taxon>Prorocentrales</taxon>
        <taxon>Prorocentraceae</taxon>
        <taxon>Prorocentrum</taxon>
    </lineage>
</organism>
<dbReference type="EMBL" id="CAUYUJ010006980">
    <property type="protein sequence ID" value="CAK0819234.1"/>
    <property type="molecule type" value="Genomic_DNA"/>
</dbReference>
<sequence>MCKFGASGFGIREFSALLLVLIAICLLGLYPGYAAAAAADHSAIDIQAGGDIVIDLDYPVGDNGSIVVFFQLEDDSKWEILHECFTHVAAATFSIGLPLALHVIFAEASSPNKSRRDAIESSIWEVDGAFTLFVQTSHVDLREPALILDQLELTGRKRLSYELALVMGSTASAELLSRGAQALCGTSPQVVSILQRFLRGGAGAVDLVAPLGTVVDSQAGYASASPQVARSACSRQAACPDALLAPGLRRRLAGQAAGLGAAAPAFDPEAAVAVSGGSFWVRHGALRPAALRGLRRSLLEGPAGDRPEDLLRGLLHLWVPSTVRAGGGLLEEAPPAPK</sequence>